<evidence type="ECO:0000313" key="2">
    <source>
        <dbReference type="EMBL" id="QHT14555.1"/>
    </source>
</evidence>
<proteinExistence type="predicted"/>
<dbReference type="EMBL" id="MN739586">
    <property type="protein sequence ID" value="QHT14555.1"/>
    <property type="molecule type" value="Genomic_DNA"/>
</dbReference>
<sequence length="52" mass="5901">MKGGFVPSVMGNFLLGASKYITPLALFAGYKLYTKTKNMKCRARRSTKRNRK</sequence>
<reference evidence="2" key="1">
    <citation type="journal article" date="2020" name="Nature">
        <title>Giant virus diversity and host interactions through global metagenomics.</title>
        <authorList>
            <person name="Schulz F."/>
            <person name="Roux S."/>
            <person name="Paez-Espino D."/>
            <person name="Jungbluth S."/>
            <person name="Walsh D.A."/>
            <person name="Denef V.J."/>
            <person name="McMahon K.D."/>
            <person name="Konstantinidis K.T."/>
            <person name="Eloe-Fadrosh E.A."/>
            <person name="Kyrpides N.C."/>
            <person name="Woyke T."/>
        </authorList>
    </citation>
    <scope>NUCLEOTIDE SEQUENCE</scope>
    <source>
        <strain evidence="2">GVMAG-M-3300023174-141</strain>
    </source>
</reference>
<keyword evidence="1" id="KW-1133">Transmembrane helix</keyword>
<feature type="transmembrane region" description="Helical" evidence="1">
    <location>
        <begin position="12"/>
        <end position="33"/>
    </location>
</feature>
<protein>
    <submittedName>
        <fullName evidence="2">Uncharacterized protein</fullName>
    </submittedName>
</protein>
<accession>A0A6C0DG43</accession>
<evidence type="ECO:0000256" key="1">
    <source>
        <dbReference type="SAM" id="Phobius"/>
    </source>
</evidence>
<name>A0A6C0DG43_9ZZZZ</name>
<dbReference type="AlphaFoldDB" id="A0A6C0DG43"/>
<keyword evidence="1" id="KW-0812">Transmembrane</keyword>
<keyword evidence="1" id="KW-0472">Membrane</keyword>
<organism evidence="2">
    <name type="scientific">viral metagenome</name>
    <dbReference type="NCBI Taxonomy" id="1070528"/>
    <lineage>
        <taxon>unclassified sequences</taxon>
        <taxon>metagenomes</taxon>
        <taxon>organismal metagenomes</taxon>
    </lineage>
</organism>